<keyword evidence="7" id="KW-1133">Transmembrane helix</keyword>
<sequence length="987" mass="112649">MKKLMGCLGAACALIAIIYMIFSDQDTGSVKIKAIDGVLDLREITESPFVSLAGDWKFTADSFVAPTDFLRETNNLMVPGAWASNVKWGSYQLIVYLPDYWSDIGLRVRNIWSAHTIYVDGELISEKGTVAVSKKETTPSNPSYEVYFKPEGQQLLITIHASNFYNTRGGIVLPIDIGDAELMKEDVHRDLSLEWTATLCLLLFSMFHLTIYLLRAKDEAFLYSGLHFLMLAIVIVLRGERLLIREFPSFPFDLYFRLQDTFTFVTSILLIVFIVKMIPSIMKQKTLFLLFLPILLYVFLNIILPARTVSVAQFGFFYYNDLLFLGIIVRIFYLTVKKRINIQKNEAIILMLMLMFLAIFAISSSSDNLYFSGRNNLNRIGLVGFMMAMNVFLGIRLMNRAEESEQLTAKLQKVNDAKDAFLKVTTQDLQRPLHDAVHLMMSASREHDHQKQGDQLYLAEQLMGNMVYLLRDLHDFTRIRFDDYAIQLKSTNLRMVMLHVIQLMQLTFTKKNIHINENISKQLYVWAHEQRLTQVLIRIMTEISHDTVEDSLNIESIQTGADVLLQVRTNRESTTGNWDRQHSSGLMMTEELILHMNGGLTYDRMESGIRFTVRLAFSEFKEPVTATEHKYNIPSTVFSEDQELGTLLIVDDDVVHAEVIMGMLKDSYKVRIAYTAQEALDYYRSHPEITMMVIDDIIPGDINSLELLQQIRIQASLMELPILMMISSEYPRHIEMIFASGANDYLMKPFSKETLMARLNATEQTKQFMLKAIEYEMAFLQSQIKPHFLYNALSNIISFCYTDGERAAYLLTMLSSFLRYIFETSRDGQSSSLQKELEIIEAYVEVEKARFGERLTYAYDIDPSVAAENVLIPSLLLQPLVENAIRHGLFDKEGPGHVQVTISSHASFLNIRVTDDGVGMSAKLCAQLMEGSTAHLGIGFTNVRRRVHGLTQGNLEISSLPGKGTSIQLMIPMKEERDDVESSHRRG</sequence>
<keyword evidence="7" id="KW-0472">Membrane</keyword>
<evidence type="ECO:0000313" key="10">
    <source>
        <dbReference type="EMBL" id="OAB47792.1"/>
    </source>
</evidence>
<evidence type="ECO:0000256" key="3">
    <source>
        <dbReference type="ARBA" id="ARBA00022777"/>
    </source>
</evidence>
<keyword evidence="4" id="KW-0067">ATP-binding</keyword>
<evidence type="ECO:0000256" key="7">
    <source>
        <dbReference type="SAM" id="Phobius"/>
    </source>
</evidence>
<keyword evidence="5" id="KW-0902">Two-component regulatory system</keyword>
<comment type="caution">
    <text evidence="10">The sequence shown here is derived from an EMBL/GenBank/DDBJ whole genome shotgun (WGS) entry which is preliminary data.</text>
</comment>
<dbReference type="InterPro" id="IPR003594">
    <property type="entry name" value="HATPase_dom"/>
</dbReference>
<dbReference type="Gene3D" id="1.10.287.130">
    <property type="match status" value="1"/>
</dbReference>
<evidence type="ECO:0000256" key="2">
    <source>
        <dbReference type="ARBA" id="ARBA00022741"/>
    </source>
</evidence>
<dbReference type="InterPro" id="IPR005467">
    <property type="entry name" value="His_kinase_dom"/>
</dbReference>
<dbReference type="SMART" id="SM00448">
    <property type="entry name" value="REC"/>
    <property type="match status" value="1"/>
</dbReference>
<feature type="transmembrane region" description="Helical" evidence="7">
    <location>
        <begin position="195"/>
        <end position="214"/>
    </location>
</feature>
<dbReference type="PANTHER" id="PTHR34220">
    <property type="entry name" value="SENSOR HISTIDINE KINASE YPDA"/>
    <property type="match status" value="1"/>
</dbReference>
<dbReference type="PROSITE" id="PS50109">
    <property type="entry name" value="HIS_KIN"/>
    <property type="match status" value="1"/>
</dbReference>
<accession>A0A168QHP6</accession>
<evidence type="ECO:0000259" key="9">
    <source>
        <dbReference type="PROSITE" id="PS50110"/>
    </source>
</evidence>
<name>A0A168QHP6_9BACL</name>
<keyword evidence="3 10" id="KW-0418">Kinase</keyword>
<feature type="transmembrane region" description="Helical" evidence="7">
    <location>
        <begin position="221"/>
        <end position="239"/>
    </location>
</feature>
<dbReference type="EMBL" id="LVJI01000003">
    <property type="protein sequence ID" value="OAB47792.1"/>
    <property type="molecule type" value="Genomic_DNA"/>
</dbReference>
<dbReference type="SMART" id="SM00387">
    <property type="entry name" value="HATPase_c"/>
    <property type="match status" value="1"/>
</dbReference>
<evidence type="ECO:0000256" key="6">
    <source>
        <dbReference type="PROSITE-ProRule" id="PRU00169"/>
    </source>
</evidence>
<dbReference type="RefSeq" id="WP_068646862.1">
    <property type="nucleotide sequence ID" value="NZ_CP043611.1"/>
</dbReference>
<keyword evidence="7" id="KW-0812">Transmembrane</keyword>
<feature type="modified residue" description="4-aspartylphosphate" evidence="6">
    <location>
        <position position="696"/>
    </location>
</feature>
<feature type="transmembrane region" description="Helical" evidence="7">
    <location>
        <begin position="348"/>
        <end position="365"/>
    </location>
</feature>
<evidence type="ECO:0000256" key="5">
    <source>
        <dbReference type="ARBA" id="ARBA00023012"/>
    </source>
</evidence>
<dbReference type="GO" id="GO:0005524">
    <property type="term" value="F:ATP binding"/>
    <property type="evidence" value="ECO:0007669"/>
    <property type="project" value="UniProtKB-KW"/>
</dbReference>
<dbReference type="PANTHER" id="PTHR34220:SF7">
    <property type="entry name" value="SENSOR HISTIDINE KINASE YPDA"/>
    <property type="match status" value="1"/>
</dbReference>
<evidence type="ECO:0000256" key="1">
    <source>
        <dbReference type="ARBA" id="ARBA00022679"/>
    </source>
</evidence>
<dbReference type="Pfam" id="PF00072">
    <property type="entry name" value="Response_reg"/>
    <property type="match status" value="1"/>
</dbReference>
<dbReference type="InterPro" id="IPR036890">
    <property type="entry name" value="HATPase_C_sf"/>
</dbReference>
<dbReference type="SUPFAM" id="SSF49785">
    <property type="entry name" value="Galactose-binding domain-like"/>
    <property type="match status" value="1"/>
</dbReference>
<feature type="domain" description="Response regulatory" evidence="9">
    <location>
        <begin position="646"/>
        <end position="763"/>
    </location>
</feature>
<dbReference type="InterPro" id="IPR008979">
    <property type="entry name" value="Galactose-bd-like_sf"/>
</dbReference>
<dbReference type="SUPFAM" id="SSF55874">
    <property type="entry name" value="ATPase domain of HSP90 chaperone/DNA topoisomerase II/histidine kinase"/>
    <property type="match status" value="2"/>
</dbReference>
<reference evidence="10 11" key="1">
    <citation type="submission" date="2016-03" db="EMBL/GenBank/DDBJ databases">
        <title>Draft genome sequence of Paenibacillus antarcticus CECT 5836.</title>
        <authorList>
            <person name="Shin S.-K."/>
            <person name="Yi H."/>
        </authorList>
    </citation>
    <scope>NUCLEOTIDE SEQUENCE [LARGE SCALE GENOMIC DNA]</scope>
    <source>
        <strain evidence="10 11">CECT 5836</strain>
    </source>
</reference>
<dbReference type="InterPro" id="IPR010559">
    <property type="entry name" value="Sig_transdc_His_kin_internal"/>
</dbReference>
<protein>
    <submittedName>
        <fullName evidence="10">Histidine kinase</fullName>
    </submittedName>
</protein>
<dbReference type="Gene3D" id="3.40.50.2300">
    <property type="match status" value="1"/>
</dbReference>
<dbReference type="Pfam" id="PF06580">
    <property type="entry name" value="His_kinase"/>
    <property type="match status" value="1"/>
</dbReference>
<dbReference type="Proteomes" id="UP000077355">
    <property type="component" value="Unassembled WGS sequence"/>
</dbReference>
<dbReference type="InterPro" id="IPR011006">
    <property type="entry name" value="CheY-like_superfamily"/>
</dbReference>
<dbReference type="SUPFAM" id="SSF52172">
    <property type="entry name" value="CheY-like"/>
    <property type="match status" value="1"/>
</dbReference>
<dbReference type="InterPro" id="IPR001789">
    <property type="entry name" value="Sig_transdc_resp-reg_receiver"/>
</dbReference>
<gene>
    <name evidence="10" type="ORF">PBAT_04060</name>
</gene>
<dbReference type="InterPro" id="IPR050640">
    <property type="entry name" value="Bact_2-comp_sensor_kinase"/>
</dbReference>
<keyword evidence="6" id="KW-0597">Phosphoprotein</keyword>
<evidence type="ECO:0000259" key="8">
    <source>
        <dbReference type="PROSITE" id="PS50109"/>
    </source>
</evidence>
<proteinExistence type="predicted"/>
<keyword evidence="1" id="KW-0808">Transferase</keyword>
<dbReference type="Gene3D" id="3.30.565.10">
    <property type="entry name" value="Histidine kinase-like ATPase, C-terminal domain"/>
    <property type="match status" value="1"/>
</dbReference>
<feature type="transmembrane region" description="Helical" evidence="7">
    <location>
        <begin position="287"/>
        <end position="304"/>
    </location>
</feature>
<dbReference type="GO" id="GO:0000155">
    <property type="term" value="F:phosphorelay sensor kinase activity"/>
    <property type="evidence" value="ECO:0007669"/>
    <property type="project" value="InterPro"/>
</dbReference>
<dbReference type="OrthoDB" id="9809348at2"/>
<evidence type="ECO:0000313" key="11">
    <source>
        <dbReference type="Proteomes" id="UP000077355"/>
    </source>
</evidence>
<organism evidence="10 11">
    <name type="scientific">Paenibacillus antarcticus</name>
    <dbReference type="NCBI Taxonomy" id="253703"/>
    <lineage>
        <taxon>Bacteria</taxon>
        <taxon>Bacillati</taxon>
        <taxon>Bacillota</taxon>
        <taxon>Bacilli</taxon>
        <taxon>Bacillales</taxon>
        <taxon>Paenibacillaceae</taxon>
        <taxon>Paenibacillus</taxon>
    </lineage>
</organism>
<dbReference type="Pfam" id="PF02518">
    <property type="entry name" value="HATPase_c"/>
    <property type="match status" value="1"/>
</dbReference>
<dbReference type="GO" id="GO:0016020">
    <property type="term" value="C:membrane"/>
    <property type="evidence" value="ECO:0007669"/>
    <property type="project" value="InterPro"/>
</dbReference>
<feature type="domain" description="Histidine kinase" evidence="8">
    <location>
        <begin position="876"/>
        <end position="975"/>
    </location>
</feature>
<keyword evidence="2" id="KW-0547">Nucleotide-binding</keyword>
<evidence type="ECO:0000256" key="4">
    <source>
        <dbReference type="ARBA" id="ARBA00022840"/>
    </source>
</evidence>
<dbReference type="PROSITE" id="PS50110">
    <property type="entry name" value="RESPONSE_REGULATORY"/>
    <property type="match status" value="1"/>
</dbReference>
<keyword evidence="11" id="KW-1185">Reference proteome</keyword>
<dbReference type="AlphaFoldDB" id="A0A168QHP6"/>
<feature type="transmembrane region" description="Helical" evidence="7">
    <location>
        <begin position="254"/>
        <end position="275"/>
    </location>
</feature>
<feature type="transmembrane region" description="Helical" evidence="7">
    <location>
        <begin position="316"/>
        <end position="336"/>
    </location>
</feature>